<evidence type="ECO:0000256" key="2">
    <source>
        <dbReference type="ARBA" id="ARBA00006464"/>
    </source>
</evidence>
<evidence type="ECO:0000256" key="1">
    <source>
        <dbReference type="ARBA" id="ARBA00004141"/>
    </source>
</evidence>
<evidence type="ECO:0000259" key="9">
    <source>
        <dbReference type="Pfam" id="PF02397"/>
    </source>
</evidence>
<gene>
    <name evidence="10" type="ORF">J5Y10_25870</name>
</gene>
<dbReference type="PANTHER" id="PTHR30576">
    <property type="entry name" value="COLANIC BIOSYNTHESIS UDP-GLUCOSE LIPID CARRIER TRANSFERASE"/>
    <property type="match status" value="1"/>
</dbReference>
<accession>A0A940N2W9</accession>
<keyword evidence="11" id="KW-1185">Reference proteome</keyword>
<feature type="transmembrane region" description="Helical" evidence="8">
    <location>
        <begin position="39"/>
        <end position="59"/>
    </location>
</feature>
<evidence type="ECO:0000313" key="11">
    <source>
        <dbReference type="Proteomes" id="UP000677537"/>
    </source>
</evidence>
<reference evidence="10" key="1">
    <citation type="submission" date="2021-03" db="EMBL/GenBank/DDBJ databases">
        <authorList>
            <person name="So Y."/>
        </authorList>
    </citation>
    <scope>NUCLEOTIDE SEQUENCE</scope>
    <source>
        <strain evidence="10">SG15</strain>
    </source>
</reference>
<dbReference type="GO" id="GO:0016780">
    <property type="term" value="F:phosphotransferase activity, for other substituted phosphate groups"/>
    <property type="evidence" value="ECO:0007669"/>
    <property type="project" value="TreeGrafter"/>
</dbReference>
<sequence length="477" mass="52060">MHTVQPIHLNPRIERALARPEEASTPAKGRWPSSGEARIWLPLIDALQIALIGPILASFRSPTGFEMAKMLVLGLVVAGLALTIRSVLRFAFTPTQVIRADIQPMARPVLTATAGTAITFGLLGLAMWLLGVAQTLLPLNLYYWAGTAICLTALIHLAIPFVQADRSSGVVVLGPPGQIDVPERDLAAQGCALIAALADDGTEALDRIEEMAAAGTVRVVILTHPAAERPRIAQVCQRLSDIDVRVCRYLSADSLGIEAVTAQSHFLVDLLPPPLTEAQQFAKRAFDVVLLVGAIAFLAPVLLVAACAIKIDSPGPVLFRQWRFGLGGRPTLVYKFRTMRTDLGDSTGAVRTATRDPRVTRVGRILRRTSIDELPQILNVLRGEMSIVGPRPHPTHMKVEGSFYFEAVSRYRTRHRVKPGITGWAQINGSRGEVDTLAKARRRVELDLWYLSNWSPALDLWIVLRTAFGGFANFHAD</sequence>
<dbReference type="AlphaFoldDB" id="A0A940N2W9"/>
<dbReference type="Proteomes" id="UP000677537">
    <property type="component" value="Unassembled WGS sequence"/>
</dbReference>
<keyword evidence="5 8" id="KW-1133">Transmembrane helix</keyword>
<protein>
    <submittedName>
        <fullName evidence="10">Exopolysaccharide biosynthesis polyprenyl glycosylphosphotransferase</fullName>
    </submittedName>
</protein>
<comment type="subcellular location">
    <subcellularLocation>
        <location evidence="1">Membrane</location>
        <topology evidence="1">Multi-pass membrane protein</topology>
    </subcellularLocation>
</comment>
<dbReference type="RefSeq" id="WP_209377031.1">
    <property type="nucleotide sequence ID" value="NZ_JAGIZA010000031.1"/>
</dbReference>
<dbReference type="InterPro" id="IPR017475">
    <property type="entry name" value="EPS_sugar_tfrase"/>
</dbReference>
<evidence type="ECO:0000256" key="5">
    <source>
        <dbReference type="ARBA" id="ARBA00022989"/>
    </source>
</evidence>
<feature type="transmembrane region" description="Helical" evidence="8">
    <location>
        <begin position="288"/>
        <end position="311"/>
    </location>
</feature>
<evidence type="ECO:0000256" key="6">
    <source>
        <dbReference type="ARBA" id="ARBA00023136"/>
    </source>
</evidence>
<evidence type="ECO:0000313" key="10">
    <source>
        <dbReference type="EMBL" id="MBP0496238.1"/>
    </source>
</evidence>
<evidence type="ECO:0000256" key="4">
    <source>
        <dbReference type="ARBA" id="ARBA00022692"/>
    </source>
</evidence>
<evidence type="ECO:0000256" key="8">
    <source>
        <dbReference type="SAM" id="Phobius"/>
    </source>
</evidence>
<evidence type="ECO:0000256" key="7">
    <source>
        <dbReference type="ARBA" id="ARBA00023169"/>
    </source>
</evidence>
<dbReference type="NCBIfam" id="TIGR03025">
    <property type="entry name" value="EPS_sugtrans"/>
    <property type="match status" value="1"/>
</dbReference>
<feature type="transmembrane region" description="Helical" evidence="8">
    <location>
        <begin position="109"/>
        <end position="129"/>
    </location>
</feature>
<feature type="transmembrane region" description="Helical" evidence="8">
    <location>
        <begin position="71"/>
        <end position="88"/>
    </location>
</feature>
<name>A0A940N2W9_9PROT</name>
<dbReference type="PANTHER" id="PTHR30576:SF0">
    <property type="entry name" value="UNDECAPRENYL-PHOSPHATE N-ACETYLGALACTOSAMINYL 1-PHOSPHATE TRANSFERASE-RELATED"/>
    <property type="match status" value="1"/>
</dbReference>
<proteinExistence type="inferred from homology"/>
<keyword evidence="6 8" id="KW-0472">Membrane</keyword>
<dbReference type="GO" id="GO:0016020">
    <property type="term" value="C:membrane"/>
    <property type="evidence" value="ECO:0007669"/>
    <property type="project" value="UniProtKB-SubCell"/>
</dbReference>
<dbReference type="GO" id="GO:0000271">
    <property type="term" value="P:polysaccharide biosynthetic process"/>
    <property type="evidence" value="ECO:0007669"/>
    <property type="project" value="UniProtKB-KW"/>
</dbReference>
<feature type="domain" description="Bacterial sugar transferase" evidence="9">
    <location>
        <begin position="283"/>
        <end position="468"/>
    </location>
</feature>
<keyword evidence="4 8" id="KW-0812">Transmembrane</keyword>
<dbReference type="EMBL" id="JAGIZA010000031">
    <property type="protein sequence ID" value="MBP0496238.1"/>
    <property type="molecule type" value="Genomic_DNA"/>
</dbReference>
<dbReference type="Pfam" id="PF02397">
    <property type="entry name" value="Bac_transf"/>
    <property type="match status" value="1"/>
</dbReference>
<comment type="caution">
    <text evidence="10">The sequence shown here is derived from an EMBL/GenBank/DDBJ whole genome shotgun (WGS) entry which is preliminary data.</text>
</comment>
<organism evidence="10 11">
    <name type="scientific">Roseomonas indoligenes</name>
    <dbReference type="NCBI Taxonomy" id="2820811"/>
    <lineage>
        <taxon>Bacteria</taxon>
        <taxon>Pseudomonadati</taxon>
        <taxon>Pseudomonadota</taxon>
        <taxon>Alphaproteobacteria</taxon>
        <taxon>Acetobacterales</taxon>
        <taxon>Roseomonadaceae</taxon>
        <taxon>Roseomonas</taxon>
    </lineage>
</organism>
<keyword evidence="3" id="KW-0808">Transferase</keyword>
<evidence type="ECO:0000256" key="3">
    <source>
        <dbReference type="ARBA" id="ARBA00022679"/>
    </source>
</evidence>
<feature type="transmembrane region" description="Helical" evidence="8">
    <location>
        <begin position="141"/>
        <end position="159"/>
    </location>
</feature>
<comment type="similarity">
    <text evidence="2">Belongs to the bacterial sugar transferase family.</text>
</comment>
<dbReference type="InterPro" id="IPR003362">
    <property type="entry name" value="Bact_transf"/>
</dbReference>
<keyword evidence="7" id="KW-0270">Exopolysaccharide synthesis</keyword>